<dbReference type="GeneID" id="96603422"/>
<dbReference type="EMBL" id="JACJIM010000002">
    <property type="protein sequence ID" value="MBA9062317.1"/>
    <property type="molecule type" value="Genomic_DNA"/>
</dbReference>
<evidence type="ECO:0000313" key="3">
    <source>
        <dbReference type="Proteomes" id="UP000565455"/>
    </source>
</evidence>
<reference evidence="2 3" key="1">
    <citation type="submission" date="2020-08" db="EMBL/GenBank/DDBJ databases">
        <title>Genomic Encyclopedia of Type Strains, Phase IV (KMG-IV): sequencing the most valuable type-strain genomes for metagenomic binning, comparative biology and taxonomic classification.</title>
        <authorList>
            <person name="Goeker M."/>
        </authorList>
    </citation>
    <scope>NUCLEOTIDE SEQUENCE [LARGE SCALE GENOMIC DNA]</scope>
    <source>
        <strain evidence="2 3">DSM 5686</strain>
    </source>
</reference>
<comment type="caution">
    <text evidence="2">The sequence shown here is derived from an EMBL/GenBank/DDBJ whole genome shotgun (WGS) entry which is preliminary data.</text>
</comment>
<accession>A0ABR6D8B3</accession>
<keyword evidence="1" id="KW-1133">Transmembrane helix</keyword>
<evidence type="ECO:0008006" key="4">
    <source>
        <dbReference type="Google" id="ProtNLM"/>
    </source>
</evidence>
<evidence type="ECO:0000313" key="2">
    <source>
        <dbReference type="EMBL" id="MBA9062317.1"/>
    </source>
</evidence>
<keyword evidence="1" id="KW-0812">Transmembrane</keyword>
<name>A0ABR6D8B3_9HYPH</name>
<evidence type="ECO:0000256" key="1">
    <source>
        <dbReference type="SAM" id="Phobius"/>
    </source>
</evidence>
<keyword evidence="1" id="KW-0472">Membrane</keyword>
<gene>
    <name evidence="2" type="ORF">GGQ91_001694</name>
</gene>
<organism evidence="2 3">
    <name type="scientific">Methylobacterium fujisawaense</name>
    <dbReference type="NCBI Taxonomy" id="107400"/>
    <lineage>
        <taxon>Bacteria</taxon>
        <taxon>Pseudomonadati</taxon>
        <taxon>Pseudomonadota</taxon>
        <taxon>Alphaproteobacteria</taxon>
        <taxon>Hyphomicrobiales</taxon>
        <taxon>Methylobacteriaceae</taxon>
        <taxon>Methylobacterium</taxon>
    </lineage>
</organism>
<keyword evidence="3" id="KW-1185">Reference proteome</keyword>
<protein>
    <recommendedName>
        <fullName evidence="4">DUF3592 domain-containing protein</fullName>
    </recommendedName>
</protein>
<sequence>MRIAMTPPAKTEAEETLRLPSERTSWTVIFGVLFGFVLFSGILAASALYTAPVLISDWQVRETAQPVPRARVADGKCNAKLVIHICNATLTLSTPRGSTTRRVNYVFSGPQAANFDLVVMADPARPDIVTTNLGLDRLWNRTITLLVIDGAILACIVGALVSIIRNGRAAFRVAM</sequence>
<proteinExistence type="predicted"/>
<feature type="transmembrane region" description="Helical" evidence="1">
    <location>
        <begin position="26"/>
        <end position="49"/>
    </location>
</feature>
<dbReference type="Proteomes" id="UP000565455">
    <property type="component" value="Unassembled WGS sequence"/>
</dbReference>
<feature type="transmembrane region" description="Helical" evidence="1">
    <location>
        <begin position="143"/>
        <end position="164"/>
    </location>
</feature>
<dbReference type="RefSeq" id="WP_236952967.1">
    <property type="nucleotide sequence ID" value="NZ_JACJIM010000002.1"/>
</dbReference>